<sequence>MNYLLTTASLLSTALIAGLFFNWSNTIMPGLKQLSTRSFLEAMQSLNRIILNPSFLVTFLVPVALLPLSCYFQFKESVGLRFYFLLLACILYIFGVFLVTMVVNVPINDSLDKLDILNANDNDLLHQRLQFEKRWIPFNSIRAICAFLSLLCLIIAKIEHE</sequence>
<dbReference type="RefSeq" id="WP_162276560.1">
    <property type="nucleotide sequence ID" value="NZ_FOAF01000001.1"/>
</dbReference>
<dbReference type="Proteomes" id="UP000199421">
    <property type="component" value="Unassembled WGS sequence"/>
</dbReference>
<evidence type="ECO:0000313" key="2">
    <source>
        <dbReference type="EMBL" id="SEL01110.1"/>
    </source>
</evidence>
<keyword evidence="3" id="KW-1185">Reference proteome</keyword>
<keyword evidence="1" id="KW-1133">Transmembrane helix</keyword>
<accession>A0A1H7LQD1</accession>
<dbReference type="STRING" id="407022.SAMN05661044_01738"/>
<feature type="transmembrane region" description="Helical" evidence="1">
    <location>
        <begin position="50"/>
        <end position="72"/>
    </location>
</feature>
<organism evidence="2 3">
    <name type="scientific">Olivibacter domesticus</name>
    <name type="common">Pseudosphingobacterium domesticum</name>
    <dbReference type="NCBI Taxonomy" id="407022"/>
    <lineage>
        <taxon>Bacteria</taxon>
        <taxon>Pseudomonadati</taxon>
        <taxon>Bacteroidota</taxon>
        <taxon>Sphingobacteriia</taxon>
        <taxon>Sphingobacteriales</taxon>
        <taxon>Sphingobacteriaceae</taxon>
        <taxon>Olivibacter</taxon>
    </lineage>
</organism>
<dbReference type="AlphaFoldDB" id="A0A1H7LQD1"/>
<dbReference type="Pfam" id="PF08592">
    <property type="entry name" value="Anthrone_oxy"/>
    <property type="match status" value="1"/>
</dbReference>
<reference evidence="3" key="1">
    <citation type="submission" date="2016-10" db="EMBL/GenBank/DDBJ databases">
        <authorList>
            <person name="Varghese N."/>
            <person name="Submissions S."/>
        </authorList>
    </citation>
    <scope>NUCLEOTIDE SEQUENCE [LARGE SCALE GENOMIC DNA]</scope>
    <source>
        <strain evidence="3">DSM 18733</strain>
    </source>
</reference>
<dbReference type="InterPro" id="IPR013901">
    <property type="entry name" value="Anthrone_oxy"/>
</dbReference>
<gene>
    <name evidence="2" type="ORF">SAMN05661044_01738</name>
</gene>
<proteinExistence type="predicted"/>
<evidence type="ECO:0000256" key="1">
    <source>
        <dbReference type="SAM" id="Phobius"/>
    </source>
</evidence>
<protein>
    <submittedName>
        <fullName evidence="2">Uncharacterized membrane protein</fullName>
    </submittedName>
</protein>
<evidence type="ECO:0000313" key="3">
    <source>
        <dbReference type="Proteomes" id="UP000199421"/>
    </source>
</evidence>
<keyword evidence="1" id="KW-0472">Membrane</keyword>
<feature type="transmembrane region" description="Helical" evidence="1">
    <location>
        <begin position="84"/>
        <end position="107"/>
    </location>
</feature>
<keyword evidence="1" id="KW-0812">Transmembrane</keyword>
<name>A0A1H7LQD1_OLID1</name>
<feature type="transmembrane region" description="Helical" evidence="1">
    <location>
        <begin position="135"/>
        <end position="156"/>
    </location>
</feature>
<dbReference type="EMBL" id="FOAF01000001">
    <property type="protein sequence ID" value="SEL01110.1"/>
    <property type="molecule type" value="Genomic_DNA"/>
</dbReference>